<feature type="compositionally biased region" description="Polar residues" evidence="5">
    <location>
        <begin position="458"/>
        <end position="468"/>
    </location>
</feature>
<comment type="caution">
    <text evidence="9">The sequence shown here is derived from an EMBL/GenBank/DDBJ whole genome shotgun (WGS) entry which is preliminary data.</text>
</comment>
<dbReference type="GeneID" id="66082514"/>
<reference evidence="9" key="1">
    <citation type="journal article" date="2021" name="Genome Biol. Evol.">
        <title>The assembled and annotated genome of the fairy-ring fungus Marasmius oreades.</title>
        <authorList>
            <person name="Hiltunen M."/>
            <person name="Ament-Velasquez S.L."/>
            <person name="Johannesson H."/>
        </authorList>
    </citation>
    <scope>NUCLEOTIDE SEQUENCE</scope>
    <source>
        <strain evidence="9">03SP1</strain>
    </source>
</reference>
<feature type="domain" description="Rhodanese" evidence="8">
    <location>
        <begin position="155"/>
        <end position="185"/>
    </location>
</feature>
<dbReference type="SUPFAM" id="SSF52799">
    <property type="entry name" value="(Phosphotyrosine protein) phosphatases II"/>
    <property type="match status" value="1"/>
</dbReference>
<evidence type="ECO:0000256" key="5">
    <source>
        <dbReference type="SAM" id="MobiDB-lite"/>
    </source>
</evidence>
<dbReference type="Gene3D" id="3.90.190.10">
    <property type="entry name" value="Protein tyrosine phosphatase superfamily"/>
    <property type="match status" value="1"/>
</dbReference>
<feature type="region of interest" description="Disordered" evidence="5">
    <location>
        <begin position="110"/>
        <end position="151"/>
    </location>
</feature>
<evidence type="ECO:0000259" key="7">
    <source>
        <dbReference type="PROSITE" id="PS50056"/>
    </source>
</evidence>
<dbReference type="SMART" id="SM00195">
    <property type="entry name" value="DSPc"/>
    <property type="match status" value="1"/>
</dbReference>
<keyword evidence="10" id="KW-1185">Reference proteome</keyword>
<dbReference type="RefSeq" id="XP_043003946.1">
    <property type="nucleotide sequence ID" value="XM_043158595.1"/>
</dbReference>
<feature type="compositionally biased region" description="Polar residues" evidence="5">
    <location>
        <begin position="304"/>
        <end position="321"/>
    </location>
</feature>
<dbReference type="PROSITE" id="PS50056">
    <property type="entry name" value="TYR_PHOSPHATASE_2"/>
    <property type="match status" value="1"/>
</dbReference>
<evidence type="ECO:0000256" key="1">
    <source>
        <dbReference type="ARBA" id="ARBA00008601"/>
    </source>
</evidence>
<feature type="compositionally biased region" description="Pro residues" evidence="5">
    <location>
        <begin position="416"/>
        <end position="432"/>
    </location>
</feature>
<dbReference type="InterPro" id="IPR000340">
    <property type="entry name" value="Dual-sp_phosphatase_cat-dom"/>
</dbReference>
<evidence type="ECO:0000313" key="9">
    <source>
        <dbReference type="EMBL" id="KAG7087475.1"/>
    </source>
</evidence>
<feature type="compositionally biased region" description="Basic and acidic residues" evidence="5">
    <location>
        <begin position="1043"/>
        <end position="1054"/>
    </location>
</feature>
<evidence type="ECO:0000256" key="4">
    <source>
        <dbReference type="ARBA" id="ARBA00022912"/>
    </source>
</evidence>
<feature type="compositionally biased region" description="Low complexity" evidence="5">
    <location>
        <begin position="954"/>
        <end position="963"/>
    </location>
</feature>
<feature type="region of interest" description="Disordered" evidence="5">
    <location>
        <begin position="1"/>
        <end position="22"/>
    </location>
</feature>
<comment type="similarity">
    <text evidence="1">Belongs to the protein-tyrosine phosphatase family. Non-receptor class dual specificity subfamily.</text>
</comment>
<feature type="region of interest" description="Disordered" evidence="5">
    <location>
        <begin position="343"/>
        <end position="468"/>
    </location>
</feature>
<feature type="compositionally biased region" description="Polar residues" evidence="5">
    <location>
        <begin position="599"/>
        <end position="611"/>
    </location>
</feature>
<feature type="region of interest" description="Disordered" evidence="5">
    <location>
        <begin position="599"/>
        <end position="630"/>
    </location>
</feature>
<dbReference type="SUPFAM" id="SSF52821">
    <property type="entry name" value="Rhodanese/Cell cycle control phosphatase"/>
    <property type="match status" value="1"/>
</dbReference>
<accession>A0A9P7RQJ8</accession>
<dbReference type="PROSITE" id="PS50054">
    <property type="entry name" value="TYR_PHOSPHATASE_DUAL"/>
    <property type="match status" value="1"/>
</dbReference>
<proteinExistence type="inferred from homology"/>
<dbReference type="GO" id="GO:0004725">
    <property type="term" value="F:protein tyrosine phosphatase activity"/>
    <property type="evidence" value="ECO:0007669"/>
    <property type="project" value="UniProtKB-EC"/>
</dbReference>
<dbReference type="Pfam" id="PF00782">
    <property type="entry name" value="DSPc"/>
    <property type="match status" value="1"/>
</dbReference>
<dbReference type="EMBL" id="CM032189">
    <property type="protein sequence ID" value="KAG7087475.1"/>
    <property type="molecule type" value="Genomic_DNA"/>
</dbReference>
<dbReference type="AlphaFoldDB" id="A0A9P7RQJ8"/>
<dbReference type="InterPro" id="IPR036873">
    <property type="entry name" value="Rhodanese-like_dom_sf"/>
</dbReference>
<dbReference type="PANTHER" id="PTHR10159:SF530">
    <property type="entry name" value="DUAL SPECIFICITY PROTEIN PHOSPHATASE DDB_G0271350-RELATED"/>
    <property type="match status" value="1"/>
</dbReference>
<feature type="domain" description="Tyrosine-protein phosphatase" evidence="6">
    <location>
        <begin position="692"/>
        <end position="844"/>
    </location>
</feature>
<feature type="region of interest" description="Disordered" evidence="5">
    <location>
        <begin position="304"/>
        <end position="328"/>
    </location>
</feature>
<dbReference type="EC" id="3.1.3.48" evidence="2"/>
<feature type="compositionally biased region" description="Polar residues" evidence="5">
    <location>
        <begin position="129"/>
        <end position="151"/>
    </location>
</feature>
<dbReference type="InterPro" id="IPR001763">
    <property type="entry name" value="Rhodanese-like_dom"/>
</dbReference>
<feature type="region of interest" description="Disordered" evidence="5">
    <location>
        <begin position="851"/>
        <end position="1091"/>
    </location>
</feature>
<feature type="region of interest" description="Disordered" evidence="5">
    <location>
        <begin position="504"/>
        <end position="531"/>
    </location>
</feature>
<feature type="region of interest" description="Disordered" evidence="5">
    <location>
        <begin position="646"/>
        <end position="687"/>
    </location>
</feature>
<gene>
    <name evidence="9" type="ORF">E1B28_013439</name>
</gene>
<name>A0A9P7RQJ8_9AGAR</name>
<keyword evidence="3" id="KW-0378">Hydrolase</keyword>
<dbReference type="OrthoDB" id="273181at2759"/>
<feature type="compositionally biased region" description="Low complexity" evidence="5">
    <location>
        <begin position="903"/>
        <end position="946"/>
    </location>
</feature>
<evidence type="ECO:0000256" key="3">
    <source>
        <dbReference type="ARBA" id="ARBA00022801"/>
    </source>
</evidence>
<feature type="compositionally biased region" description="Polar residues" evidence="5">
    <location>
        <begin position="346"/>
        <end position="359"/>
    </location>
</feature>
<dbReference type="InterPro" id="IPR029021">
    <property type="entry name" value="Prot-tyrosine_phosphatase-like"/>
</dbReference>
<evidence type="ECO:0000256" key="2">
    <source>
        <dbReference type="ARBA" id="ARBA00013064"/>
    </source>
</evidence>
<feature type="domain" description="Tyrosine specific protein phosphatases" evidence="7">
    <location>
        <begin position="764"/>
        <end position="825"/>
    </location>
</feature>
<feature type="compositionally biased region" description="Polar residues" evidence="5">
    <location>
        <begin position="971"/>
        <end position="999"/>
    </location>
</feature>
<dbReference type="CDD" id="cd14498">
    <property type="entry name" value="DSP"/>
    <property type="match status" value="1"/>
</dbReference>
<dbReference type="GO" id="GO:0043409">
    <property type="term" value="P:negative regulation of MAPK cascade"/>
    <property type="evidence" value="ECO:0007669"/>
    <property type="project" value="TreeGrafter"/>
</dbReference>
<dbReference type="InterPro" id="IPR020422">
    <property type="entry name" value="TYR_PHOSPHATASE_DUAL_dom"/>
</dbReference>
<dbReference type="Proteomes" id="UP001049176">
    <property type="component" value="Chromosome 9"/>
</dbReference>
<dbReference type="Gene3D" id="3.40.250.10">
    <property type="entry name" value="Rhodanese-like domain"/>
    <property type="match status" value="1"/>
</dbReference>
<dbReference type="PANTHER" id="PTHR10159">
    <property type="entry name" value="DUAL SPECIFICITY PROTEIN PHOSPHATASE"/>
    <property type="match status" value="1"/>
</dbReference>
<dbReference type="KEGG" id="more:E1B28_013439"/>
<dbReference type="GO" id="GO:0005737">
    <property type="term" value="C:cytoplasm"/>
    <property type="evidence" value="ECO:0007669"/>
    <property type="project" value="TreeGrafter"/>
</dbReference>
<organism evidence="9 10">
    <name type="scientific">Marasmius oreades</name>
    <name type="common">fairy-ring Marasmius</name>
    <dbReference type="NCBI Taxonomy" id="181124"/>
    <lineage>
        <taxon>Eukaryota</taxon>
        <taxon>Fungi</taxon>
        <taxon>Dikarya</taxon>
        <taxon>Basidiomycota</taxon>
        <taxon>Agaricomycotina</taxon>
        <taxon>Agaricomycetes</taxon>
        <taxon>Agaricomycetidae</taxon>
        <taxon>Agaricales</taxon>
        <taxon>Marasmiineae</taxon>
        <taxon>Marasmiaceae</taxon>
        <taxon>Marasmius</taxon>
    </lineage>
</organism>
<dbReference type="PROSITE" id="PS50206">
    <property type="entry name" value="RHODANESE_3"/>
    <property type="match status" value="1"/>
</dbReference>
<evidence type="ECO:0000259" key="8">
    <source>
        <dbReference type="PROSITE" id="PS50206"/>
    </source>
</evidence>
<sequence length="1091" mass="116842">MLKSKKAKRPPPNLSLHTSPLCVIKGDPEKNIQLRPPGSNDDNEVLTLGSDEELDLSNASTSLDDEYHALHLLRENVKRNLRLRPIKSSSNLRHHPDPIAPAPLSSASDYFTPLSPSAPKQAHPIHPSSLASRLSGNGGWSEQKTAESGRQSLPLLIDTRPPAAHIDSHIRDSINIAIPSLILKRISKSSNPTATLPTLHSLRQFISTESGKATWDSYLASYPAPESPTNRLWDGDIVIYEDDIRTHPKDASFKASSLVAFTLLPLLQLLLPPGGSVDYLYGSISHPALNSFIVRKTTETGTAYKSNSNTLHPLHSTSDATTPGPGSGLFNLDTQLAYKSRHAKTQAYQIETSSATSEHPPSPLTLTAPKSPSPLSLQPPKSPLPAPLSIPPSYKGTKSLSLAQPPKSPRDLNSPKSPPPFNPPKSPSPLTVPPTSSNTPSPPPSFIHPPFKHPSIPNLRTNTTSLEKLPKLSTSFPSLSLRNRAASSVVPSTQPSIALAISTAANEEKKRNGTSRTAPTSPVAHLPGSVPKLPSLAPAINAIASRHTQQNSITSPIYSAYYTPPHTPSQVFPSYADVFSSIPPDPPISDEQTQVLSSLTPKAGRSPTTARGSGEWPAVPPPPPLPTLSAAVSASSHWTISHGNGYDSITSPAYEEPPRMSFNTSFDRSFADSPPPTTSSTASEDEGEAIPGFVVSTILPGFLYLGPAPSLPSHSSTLLDLGVKRILNMAIECNEDDYGLALGSVFEKYTKISLRDIVEEDAIPRVVREVCEVLDSARLHSAPTYVHCKAGKSRSVTAVIAYLIHSHHWTLGRAYRFVCERRKGVSPNIGFVSELMTFEEEELGGKSVGVVHHPSLHQHGHNLSHHHHGHQPVNRIRKPSNANLNGDGPGHGASQSISGPIMYSSSASTGLTSTGSSSASTYSSTSGSSIGIESSPSLSSSSTLPSEYDDNDSDPPSSTSTPDAKAGLPVINTTFADCNSELSGSTGSKRHQPSSTTYHPHQIPLSAQEPPSYSQHSHESKNDLLGGSGSLTPLTSNNPSHDPFQELEIRDSSGRYRHARRAPVDEQTLQPMRRVSKAGLESWGWKDGEDE</sequence>
<protein>
    <recommendedName>
        <fullName evidence="2">protein-tyrosine-phosphatase</fullName>
        <ecNumber evidence="2">3.1.3.48</ecNumber>
    </recommendedName>
</protein>
<feature type="compositionally biased region" description="Basic residues" evidence="5">
    <location>
        <begin position="854"/>
        <end position="878"/>
    </location>
</feature>
<keyword evidence="4" id="KW-0904">Protein phosphatase</keyword>
<feature type="compositionally biased region" description="Pro residues" evidence="5">
    <location>
        <begin position="380"/>
        <end position="390"/>
    </location>
</feature>
<evidence type="ECO:0000313" key="10">
    <source>
        <dbReference type="Proteomes" id="UP001049176"/>
    </source>
</evidence>
<evidence type="ECO:0000259" key="6">
    <source>
        <dbReference type="PROSITE" id="PS50054"/>
    </source>
</evidence>
<feature type="compositionally biased region" description="Low complexity" evidence="5">
    <location>
        <begin position="368"/>
        <end position="379"/>
    </location>
</feature>
<dbReference type="InterPro" id="IPR000387">
    <property type="entry name" value="Tyr_Pase_dom"/>
</dbReference>